<dbReference type="GO" id="GO:0017061">
    <property type="term" value="F:S-methyl-5-thioadenosine phosphorylase activity"/>
    <property type="evidence" value="ECO:0007669"/>
    <property type="project" value="UniProtKB-EC"/>
</dbReference>
<dbReference type="EMBL" id="BJUZ01000003">
    <property type="protein sequence ID" value="GEK94394.1"/>
    <property type="molecule type" value="Genomic_DNA"/>
</dbReference>
<evidence type="ECO:0000256" key="2">
    <source>
        <dbReference type="ARBA" id="ARBA00007353"/>
    </source>
</evidence>
<proteinExistence type="inferred from homology"/>
<keyword evidence="4" id="KW-0479">Metal-binding</keyword>
<evidence type="ECO:0000256" key="9">
    <source>
        <dbReference type="ARBA" id="ARBA00049893"/>
    </source>
</evidence>
<evidence type="ECO:0000256" key="5">
    <source>
        <dbReference type="ARBA" id="ARBA00022801"/>
    </source>
</evidence>
<protein>
    <recommendedName>
        <fullName evidence="10">Purine nucleoside phosphorylase</fullName>
    </recommendedName>
</protein>
<keyword evidence="5" id="KW-0378">Hydrolase</keyword>
<comment type="caution">
    <text evidence="11">The sequence shown here is derived from an EMBL/GenBank/DDBJ whole genome shotgun (WGS) entry which is preliminary data.</text>
</comment>
<comment type="catalytic activity">
    <reaction evidence="7">
        <text>adenosine + H2O + H(+) = inosine + NH4(+)</text>
        <dbReference type="Rhea" id="RHEA:24408"/>
        <dbReference type="ChEBI" id="CHEBI:15377"/>
        <dbReference type="ChEBI" id="CHEBI:15378"/>
        <dbReference type="ChEBI" id="CHEBI:16335"/>
        <dbReference type="ChEBI" id="CHEBI:17596"/>
        <dbReference type="ChEBI" id="CHEBI:28938"/>
        <dbReference type="EC" id="3.5.4.4"/>
    </reaction>
    <physiologicalReaction direction="left-to-right" evidence="7">
        <dbReference type="Rhea" id="RHEA:24409"/>
    </physiologicalReaction>
</comment>
<keyword evidence="6" id="KW-0862">Zinc</keyword>
<comment type="catalytic activity">
    <reaction evidence="9">
        <text>S-methyl-5'-thioadenosine + phosphate = 5-(methylsulfanyl)-alpha-D-ribose 1-phosphate + adenine</text>
        <dbReference type="Rhea" id="RHEA:11852"/>
        <dbReference type="ChEBI" id="CHEBI:16708"/>
        <dbReference type="ChEBI" id="CHEBI:17509"/>
        <dbReference type="ChEBI" id="CHEBI:43474"/>
        <dbReference type="ChEBI" id="CHEBI:58533"/>
        <dbReference type="EC" id="2.4.2.28"/>
    </reaction>
    <physiologicalReaction direction="left-to-right" evidence="9">
        <dbReference type="Rhea" id="RHEA:11853"/>
    </physiologicalReaction>
</comment>
<dbReference type="Gene3D" id="3.60.140.10">
    <property type="entry name" value="CNF1/YfiH-like putative cysteine hydrolases"/>
    <property type="match status" value="1"/>
</dbReference>
<dbReference type="InterPro" id="IPR038371">
    <property type="entry name" value="Cu_polyphenol_OxRdtase_sf"/>
</dbReference>
<evidence type="ECO:0000256" key="7">
    <source>
        <dbReference type="ARBA" id="ARBA00047989"/>
    </source>
</evidence>
<dbReference type="InterPro" id="IPR011324">
    <property type="entry name" value="Cytotoxic_necrot_fac-like_cat"/>
</dbReference>
<dbReference type="AlphaFoldDB" id="A0A511B1U8"/>
<evidence type="ECO:0000256" key="10">
    <source>
        <dbReference type="RuleBase" id="RU361274"/>
    </source>
</evidence>
<evidence type="ECO:0000256" key="6">
    <source>
        <dbReference type="ARBA" id="ARBA00022833"/>
    </source>
</evidence>
<comment type="catalytic activity">
    <reaction evidence="8">
        <text>adenosine + phosphate = alpha-D-ribose 1-phosphate + adenine</text>
        <dbReference type="Rhea" id="RHEA:27642"/>
        <dbReference type="ChEBI" id="CHEBI:16335"/>
        <dbReference type="ChEBI" id="CHEBI:16708"/>
        <dbReference type="ChEBI" id="CHEBI:43474"/>
        <dbReference type="ChEBI" id="CHEBI:57720"/>
        <dbReference type="EC" id="2.4.2.1"/>
    </reaction>
    <physiologicalReaction direction="left-to-right" evidence="8">
        <dbReference type="Rhea" id="RHEA:27643"/>
    </physiologicalReaction>
</comment>
<dbReference type="Proteomes" id="UP000321230">
    <property type="component" value="Unassembled WGS sequence"/>
</dbReference>
<dbReference type="GO" id="GO:0016787">
    <property type="term" value="F:hydrolase activity"/>
    <property type="evidence" value="ECO:0007669"/>
    <property type="project" value="UniProtKB-KW"/>
</dbReference>
<dbReference type="PANTHER" id="PTHR30616:SF2">
    <property type="entry name" value="PURINE NUCLEOSIDE PHOSPHORYLASE LACC1"/>
    <property type="match status" value="1"/>
</dbReference>
<gene>
    <name evidence="11" type="ORF">GWA01_21640</name>
</gene>
<evidence type="ECO:0000256" key="4">
    <source>
        <dbReference type="ARBA" id="ARBA00022723"/>
    </source>
</evidence>
<evidence type="ECO:0000256" key="8">
    <source>
        <dbReference type="ARBA" id="ARBA00048968"/>
    </source>
</evidence>
<dbReference type="NCBIfam" id="TIGR00726">
    <property type="entry name" value="peptidoglycan editing factor PgeF"/>
    <property type="match status" value="1"/>
</dbReference>
<dbReference type="PANTHER" id="PTHR30616">
    <property type="entry name" value="UNCHARACTERIZED PROTEIN YFIH"/>
    <property type="match status" value="1"/>
</dbReference>
<organism evidence="11 12">
    <name type="scientific">Gluconobacter wancherniae NBRC 103581</name>
    <dbReference type="NCBI Taxonomy" id="656744"/>
    <lineage>
        <taxon>Bacteria</taxon>
        <taxon>Pseudomonadati</taxon>
        <taxon>Pseudomonadota</taxon>
        <taxon>Alphaproteobacteria</taxon>
        <taxon>Acetobacterales</taxon>
        <taxon>Acetobacteraceae</taxon>
        <taxon>Gluconobacter</taxon>
    </lineage>
</organism>
<accession>A0A511B1U8</accession>
<dbReference type="Pfam" id="PF02578">
    <property type="entry name" value="Cu-oxidase_4"/>
    <property type="match status" value="1"/>
</dbReference>
<dbReference type="InterPro" id="IPR003730">
    <property type="entry name" value="Cu_polyphenol_OxRdtase"/>
</dbReference>
<evidence type="ECO:0000313" key="11">
    <source>
        <dbReference type="EMBL" id="GEK94394.1"/>
    </source>
</evidence>
<evidence type="ECO:0000313" key="12">
    <source>
        <dbReference type="Proteomes" id="UP000321230"/>
    </source>
</evidence>
<dbReference type="CDD" id="cd16833">
    <property type="entry name" value="YfiH"/>
    <property type="match status" value="1"/>
</dbReference>
<comment type="catalytic activity">
    <reaction evidence="1">
        <text>inosine + phosphate = alpha-D-ribose 1-phosphate + hypoxanthine</text>
        <dbReference type="Rhea" id="RHEA:27646"/>
        <dbReference type="ChEBI" id="CHEBI:17368"/>
        <dbReference type="ChEBI" id="CHEBI:17596"/>
        <dbReference type="ChEBI" id="CHEBI:43474"/>
        <dbReference type="ChEBI" id="CHEBI:57720"/>
        <dbReference type="EC" id="2.4.2.1"/>
    </reaction>
    <physiologicalReaction direction="left-to-right" evidence="1">
        <dbReference type="Rhea" id="RHEA:27647"/>
    </physiologicalReaction>
</comment>
<sequence>MPSKTRVGRVRMPEWVLRSGALAVPHGFFTRLGGVSPAPFDSLNCSLSSLDDLEHVRENRARVAREIGILPENLMGLKQTHSDTTVPVIADMPLWPMGKGQDGDALVTDRPDVGIGVITADCGPILLSGNDGRVVGAAHAGWRGAAGGILESVVSRMRALGALNIVAAVGPCIGPESYEVGPDMRAAVMAQDSGAGAFFRPADRSGHFYFDLPGYCAARLRRAGVDQVDVIGVDTLTDQRFFSHRRRTLAGGGHIGHQISAIRPTA</sequence>
<comment type="similarity">
    <text evidence="2 10">Belongs to the purine nucleoside phosphorylase YfiH/LACC1 family.</text>
</comment>
<dbReference type="SUPFAM" id="SSF64438">
    <property type="entry name" value="CNF1/YfiH-like putative cysteine hydrolases"/>
    <property type="match status" value="1"/>
</dbReference>
<keyword evidence="3" id="KW-0808">Transferase</keyword>
<evidence type="ECO:0000256" key="1">
    <source>
        <dbReference type="ARBA" id="ARBA00000553"/>
    </source>
</evidence>
<dbReference type="GO" id="GO:0005507">
    <property type="term" value="F:copper ion binding"/>
    <property type="evidence" value="ECO:0007669"/>
    <property type="project" value="TreeGrafter"/>
</dbReference>
<reference evidence="11 12" key="1">
    <citation type="submission" date="2019-07" db="EMBL/GenBank/DDBJ databases">
        <title>Whole genome shotgun sequence of Gluconobacter wancherniae NBRC 103581.</title>
        <authorList>
            <person name="Hosoyama A."/>
            <person name="Uohara A."/>
            <person name="Ohji S."/>
            <person name="Ichikawa N."/>
        </authorList>
    </citation>
    <scope>NUCLEOTIDE SEQUENCE [LARGE SCALE GENOMIC DNA]</scope>
    <source>
        <strain evidence="11 12">NBRC 103581</strain>
    </source>
</reference>
<evidence type="ECO:0000256" key="3">
    <source>
        <dbReference type="ARBA" id="ARBA00022679"/>
    </source>
</evidence>
<keyword evidence="12" id="KW-1185">Reference proteome</keyword>
<name>A0A511B1U8_9PROT</name>